<name>A0A0F9KDV1_9ZZZZ</name>
<gene>
    <name evidence="1" type="ORF">LCGC14_1715730</name>
</gene>
<sequence>MAKQQGSTWTKRCWPASTDYVLQGTDLFIVRPLHAAGEMPSGYHYRSYLAGAHDSGCALPLSFFRTLKEAKADTEIRARSLAIGGKP</sequence>
<protein>
    <submittedName>
        <fullName evidence="1">Uncharacterized protein</fullName>
    </submittedName>
</protein>
<organism evidence="1">
    <name type="scientific">marine sediment metagenome</name>
    <dbReference type="NCBI Taxonomy" id="412755"/>
    <lineage>
        <taxon>unclassified sequences</taxon>
        <taxon>metagenomes</taxon>
        <taxon>ecological metagenomes</taxon>
    </lineage>
</organism>
<accession>A0A0F9KDV1</accession>
<dbReference type="AlphaFoldDB" id="A0A0F9KDV1"/>
<evidence type="ECO:0000313" key="1">
    <source>
        <dbReference type="EMBL" id="KKM13485.1"/>
    </source>
</evidence>
<dbReference type="EMBL" id="LAZR01015370">
    <property type="protein sequence ID" value="KKM13485.1"/>
    <property type="molecule type" value="Genomic_DNA"/>
</dbReference>
<reference evidence="1" key="1">
    <citation type="journal article" date="2015" name="Nature">
        <title>Complex archaea that bridge the gap between prokaryotes and eukaryotes.</title>
        <authorList>
            <person name="Spang A."/>
            <person name="Saw J.H."/>
            <person name="Jorgensen S.L."/>
            <person name="Zaremba-Niedzwiedzka K."/>
            <person name="Martijn J."/>
            <person name="Lind A.E."/>
            <person name="van Eijk R."/>
            <person name="Schleper C."/>
            <person name="Guy L."/>
            <person name="Ettema T.J."/>
        </authorList>
    </citation>
    <scope>NUCLEOTIDE SEQUENCE</scope>
</reference>
<proteinExistence type="predicted"/>
<comment type="caution">
    <text evidence="1">The sequence shown here is derived from an EMBL/GenBank/DDBJ whole genome shotgun (WGS) entry which is preliminary data.</text>
</comment>